<dbReference type="PANTHER" id="PTHR32054">
    <property type="entry name" value="HEAVY CHAIN, PUTATIVE, EXPRESSED-RELATED-RELATED"/>
    <property type="match status" value="1"/>
</dbReference>
<evidence type="ECO:0000256" key="3">
    <source>
        <dbReference type="SAM" id="Coils"/>
    </source>
</evidence>
<dbReference type="AlphaFoldDB" id="A0A5J5BMZ3"/>
<feature type="coiled-coil region" evidence="3">
    <location>
        <begin position="304"/>
        <end position="359"/>
    </location>
</feature>
<evidence type="ECO:0000313" key="5">
    <source>
        <dbReference type="EMBL" id="KAA8542501.1"/>
    </source>
</evidence>
<keyword evidence="6" id="KW-1185">Reference proteome</keyword>
<dbReference type="InterPro" id="IPR008545">
    <property type="entry name" value="Web"/>
</dbReference>
<reference evidence="5 6" key="1">
    <citation type="submission" date="2019-09" db="EMBL/GenBank/DDBJ databases">
        <title>A chromosome-level genome assembly of the Chinese tupelo Nyssa sinensis.</title>
        <authorList>
            <person name="Yang X."/>
            <person name="Kang M."/>
            <person name="Yang Y."/>
            <person name="Xiong H."/>
            <person name="Wang M."/>
            <person name="Zhang Z."/>
            <person name="Wang Z."/>
            <person name="Wu H."/>
            <person name="Ma T."/>
            <person name="Liu J."/>
            <person name="Xi Z."/>
        </authorList>
    </citation>
    <scope>NUCLEOTIDE SEQUENCE [LARGE SCALE GENOMIC DNA]</scope>
    <source>
        <strain evidence="5">J267</strain>
        <tissue evidence="5">Leaf</tissue>
    </source>
</reference>
<dbReference type="Proteomes" id="UP000325577">
    <property type="component" value="Linkage Group LG12"/>
</dbReference>
<dbReference type="GO" id="GO:0005829">
    <property type="term" value="C:cytosol"/>
    <property type="evidence" value="ECO:0007669"/>
    <property type="project" value="TreeGrafter"/>
</dbReference>
<evidence type="ECO:0008006" key="7">
    <source>
        <dbReference type="Google" id="ProtNLM"/>
    </source>
</evidence>
<dbReference type="OrthoDB" id="673185at2759"/>
<protein>
    <recommendedName>
        <fullName evidence="7">WEB family protein</fullName>
    </recommendedName>
</protein>
<evidence type="ECO:0000256" key="1">
    <source>
        <dbReference type="ARBA" id="ARBA00005485"/>
    </source>
</evidence>
<evidence type="ECO:0000256" key="4">
    <source>
        <dbReference type="SAM" id="MobiDB-lite"/>
    </source>
</evidence>
<gene>
    <name evidence="5" type="ORF">F0562_023653</name>
</gene>
<feature type="coiled-coil region" evidence="3">
    <location>
        <begin position="395"/>
        <end position="422"/>
    </location>
</feature>
<dbReference type="GO" id="GO:0009903">
    <property type="term" value="P:chloroplast avoidance movement"/>
    <property type="evidence" value="ECO:0007669"/>
    <property type="project" value="TreeGrafter"/>
</dbReference>
<proteinExistence type="inferred from homology"/>
<accession>A0A5J5BMZ3</accession>
<name>A0A5J5BMZ3_9ASTE</name>
<organism evidence="5 6">
    <name type="scientific">Nyssa sinensis</name>
    <dbReference type="NCBI Taxonomy" id="561372"/>
    <lineage>
        <taxon>Eukaryota</taxon>
        <taxon>Viridiplantae</taxon>
        <taxon>Streptophyta</taxon>
        <taxon>Embryophyta</taxon>
        <taxon>Tracheophyta</taxon>
        <taxon>Spermatophyta</taxon>
        <taxon>Magnoliopsida</taxon>
        <taxon>eudicotyledons</taxon>
        <taxon>Gunneridae</taxon>
        <taxon>Pentapetalae</taxon>
        <taxon>asterids</taxon>
        <taxon>Cornales</taxon>
        <taxon>Nyssaceae</taxon>
        <taxon>Nyssa</taxon>
    </lineage>
</organism>
<dbReference type="EMBL" id="CM018035">
    <property type="protein sequence ID" value="KAA8542501.1"/>
    <property type="molecule type" value="Genomic_DNA"/>
</dbReference>
<evidence type="ECO:0000313" key="6">
    <source>
        <dbReference type="Proteomes" id="UP000325577"/>
    </source>
</evidence>
<dbReference type="PANTHER" id="PTHR32054:SF17">
    <property type="entry name" value="EXPRESSED PROTEIN"/>
    <property type="match status" value="1"/>
</dbReference>
<comment type="similarity">
    <text evidence="1">Belongs to the WEB family.</text>
</comment>
<evidence type="ECO:0000256" key="2">
    <source>
        <dbReference type="ARBA" id="ARBA00023054"/>
    </source>
</evidence>
<dbReference type="GO" id="GO:0009904">
    <property type="term" value="P:chloroplast accumulation movement"/>
    <property type="evidence" value="ECO:0007669"/>
    <property type="project" value="TreeGrafter"/>
</dbReference>
<keyword evidence="2 3" id="KW-0175">Coiled coil</keyword>
<feature type="coiled-coil region" evidence="3">
    <location>
        <begin position="210"/>
        <end position="275"/>
    </location>
</feature>
<feature type="region of interest" description="Disordered" evidence="4">
    <location>
        <begin position="435"/>
        <end position="457"/>
    </location>
</feature>
<dbReference type="Pfam" id="PF05701">
    <property type="entry name" value="WEMBL"/>
    <property type="match status" value="1"/>
</dbReference>
<feature type="coiled-coil region" evidence="3">
    <location>
        <begin position="84"/>
        <end position="125"/>
    </location>
</feature>
<sequence length="585" mass="66970">MGEIDTKSIESVQAALSFFGEKSDQRKNRSIGSYEMEKEMELEGLLKDLANHKVQLEAKDSAYKQALLKLDYYQKTADELFSLLKNSELERDVYINECKEARMRINELESKMEEIANQLSETINIREKLSHVISELEATQGKLVSMEMDLAAAIESKLEAMTQTEMMETELYMEKEKTEELLRHVSELNEAIFHLNLAAIEAEKEKCKVLSEKEAEIQLATATALEAEGELEHMRKQLEVMQNLENQLMAKSVFIDLLQLELQQANELHSSSEKAVFEVTDELNQKKLDLEMQERKNSDQASYIELLEMELNQLKLELKNANEEVCRPNSDVEMMTDELEKVKNEMEEIKGRDTEAQVEIAMLKSELHKGRSKIAAAEAAEARAKSKNSGFYVAVQQLALEAEEAKKETRRLKEAAEKTAEEGEKFALVNPQIENSSYGEEPPQMDETVTGDEKGRDDIDAHITISVEEYEALVKKAEKADQVPEPVPENRYELEILQKELEIAAVKIGEFRTRAEQAASRAVVAERAKAELEDKIRWRREHRERRKAALAALREESFPKDSSSFKYEEVPKTYQPLGKVLNMEF</sequence>